<feature type="transmembrane region" description="Helical" evidence="1">
    <location>
        <begin position="12"/>
        <end position="30"/>
    </location>
</feature>
<keyword evidence="1" id="KW-1133">Transmembrane helix</keyword>
<keyword evidence="2" id="KW-0496">Mitochondrion</keyword>
<gene>
    <name evidence="2" type="primary">atp8</name>
</gene>
<dbReference type="AlphaFoldDB" id="A0A0A7E7N3"/>
<keyword evidence="1" id="KW-0812">Transmembrane</keyword>
<protein>
    <submittedName>
        <fullName evidence="2">ATP synthase F0 subunit 8</fullName>
    </submittedName>
</protein>
<reference evidence="2" key="1">
    <citation type="journal article" date="2014" name="Mol. Biol. Evol.">
        <title>The evolutionary history of termites as inferred from 66 mitochondrial genomes.</title>
        <authorList>
            <person name="Bourguignon T."/>
            <person name="Lo N."/>
            <person name="Cameron S.L."/>
            <person name="Sobotnik J."/>
            <person name="Hayashi Y."/>
            <person name="Shigenobu S."/>
            <person name="Watanabe D."/>
            <person name="Roisin Y."/>
            <person name="Miura T."/>
            <person name="Evans T.A."/>
        </authorList>
    </citation>
    <scope>NUCLEOTIDE SEQUENCE</scope>
</reference>
<proteinExistence type="predicted"/>
<name>A0A0A7E7N3_9NEOP</name>
<dbReference type="EMBL" id="KP026256">
    <property type="protein sequence ID" value="AIY61571.1"/>
    <property type="molecule type" value="Genomic_DNA"/>
</dbReference>
<evidence type="ECO:0000256" key="1">
    <source>
        <dbReference type="SAM" id="Phobius"/>
    </source>
</evidence>
<organism evidence="2">
    <name type="scientific">Prorhinotermes canalifrons</name>
    <dbReference type="NCBI Taxonomy" id="488276"/>
    <lineage>
        <taxon>Eukaryota</taxon>
        <taxon>Metazoa</taxon>
        <taxon>Ecdysozoa</taxon>
        <taxon>Arthropoda</taxon>
        <taxon>Hexapoda</taxon>
        <taxon>Insecta</taxon>
        <taxon>Pterygota</taxon>
        <taxon>Neoptera</taxon>
        <taxon>Polyneoptera</taxon>
        <taxon>Dictyoptera</taxon>
        <taxon>Blattodea</taxon>
        <taxon>Blattoidea</taxon>
        <taxon>Termitoidae</taxon>
        <taxon>Rhinotermitidae</taxon>
        <taxon>Prorhinotermes</taxon>
    </lineage>
</organism>
<evidence type="ECO:0000313" key="2">
    <source>
        <dbReference type="EMBL" id="AIY61571.1"/>
    </source>
</evidence>
<keyword evidence="1" id="KW-0472">Membrane</keyword>
<accession>A0A0A7E7N3</accession>
<sequence length="51" mass="6212">MPQMMPLEWTTLYAVFLMTFLMFNITNYFTQTPSKVWTTAKINVNKMSWKW</sequence>
<geneLocation type="mitochondrion" evidence="2"/>